<dbReference type="InterPro" id="IPR036249">
    <property type="entry name" value="Thioredoxin-like_sf"/>
</dbReference>
<accession>A0A1W1W0M2</accession>
<name>A0A1W1W0M2_9FIRM</name>
<gene>
    <name evidence="2" type="ORF">SAMN00808754_2778</name>
</gene>
<keyword evidence="1" id="KW-0812">Transmembrane</keyword>
<protein>
    <recommendedName>
        <fullName evidence="4">Vitamin K epoxide reductase family protein</fullName>
    </recommendedName>
</protein>
<dbReference type="STRING" id="698762.SAMN00808754_2778"/>
<dbReference type="SUPFAM" id="SSF52833">
    <property type="entry name" value="Thioredoxin-like"/>
    <property type="match status" value="1"/>
</dbReference>
<reference evidence="2 3" key="1">
    <citation type="submission" date="2017-04" db="EMBL/GenBank/DDBJ databases">
        <authorList>
            <person name="Afonso C.L."/>
            <person name="Miller P.J."/>
            <person name="Scott M.A."/>
            <person name="Spackman E."/>
            <person name="Goraichik I."/>
            <person name="Dimitrov K.M."/>
            <person name="Suarez D.L."/>
            <person name="Swayne D.E."/>
        </authorList>
    </citation>
    <scope>NUCLEOTIDE SEQUENCE [LARGE SCALE GENOMIC DNA]</scope>
    <source>
        <strain evidence="2 3">ToBE</strain>
    </source>
</reference>
<sequence>MFLGLAYTCLAIASISLWAIGFNPPCPLGTCYGYYEFLTRPLTLWGTSYYLLSAYLCYTGMAQSHRRLTLVIIGGGVLVHSGLLTSFWAYTKNLCYLCAIFLILETTLFLAIVLVSPKRGRVRLLPGTMAALFLGSVFLLVLNPAPPFRLYDSDLTIPLEFLSGTELKVSTADGLLVTLDLRNKPALIWSLWCPHCRKELERVARYPPAMRPYLVLALRMNTKELDAARALLTQLGLSNERIYVVAASKVGVTPLMLFWDSKTNTVRIK</sequence>
<feature type="transmembrane region" description="Helical" evidence="1">
    <location>
        <begin position="122"/>
        <end position="142"/>
    </location>
</feature>
<keyword evidence="1" id="KW-1133">Transmembrane helix</keyword>
<evidence type="ECO:0008006" key="4">
    <source>
        <dbReference type="Google" id="ProtNLM"/>
    </source>
</evidence>
<keyword evidence="1" id="KW-0472">Membrane</keyword>
<feature type="transmembrane region" description="Helical" evidence="1">
    <location>
        <begin position="43"/>
        <end position="61"/>
    </location>
</feature>
<dbReference type="EMBL" id="LT838272">
    <property type="protein sequence ID" value="SMB99167.1"/>
    <property type="molecule type" value="Genomic_DNA"/>
</dbReference>
<keyword evidence="3" id="KW-1185">Reference proteome</keyword>
<dbReference type="Proteomes" id="UP000192569">
    <property type="component" value="Chromosome I"/>
</dbReference>
<feature type="transmembrane region" description="Helical" evidence="1">
    <location>
        <begin position="94"/>
        <end position="115"/>
    </location>
</feature>
<feature type="transmembrane region" description="Helical" evidence="1">
    <location>
        <begin position="68"/>
        <end position="88"/>
    </location>
</feature>
<evidence type="ECO:0000313" key="2">
    <source>
        <dbReference type="EMBL" id="SMB99167.1"/>
    </source>
</evidence>
<evidence type="ECO:0000256" key="1">
    <source>
        <dbReference type="SAM" id="Phobius"/>
    </source>
</evidence>
<proteinExistence type="predicted"/>
<organism evidence="2 3">
    <name type="scientific">Thermanaeromonas toyohensis ToBE</name>
    <dbReference type="NCBI Taxonomy" id="698762"/>
    <lineage>
        <taxon>Bacteria</taxon>
        <taxon>Bacillati</taxon>
        <taxon>Bacillota</taxon>
        <taxon>Clostridia</taxon>
        <taxon>Neomoorellales</taxon>
        <taxon>Neomoorellaceae</taxon>
        <taxon>Thermanaeromonas</taxon>
    </lineage>
</organism>
<dbReference type="AlphaFoldDB" id="A0A1W1W0M2"/>
<evidence type="ECO:0000313" key="3">
    <source>
        <dbReference type="Proteomes" id="UP000192569"/>
    </source>
</evidence>